<sequence length="77" mass="8799">MRSHLKTCFRQGNLTPFPRLSSNRMKEGRTKVQQVTLLCHCHCEQGSVRVGRMERCKACRRIIHVSCLPVSPPSYGT</sequence>
<organism evidence="1 2">
    <name type="scientific">Branchiostoma lanceolatum</name>
    <name type="common">Common lancelet</name>
    <name type="synonym">Amphioxus lanceolatum</name>
    <dbReference type="NCBI Taxonomy" id="7740"/>
    <lineage>
        <taxon>Eukaryota</taxon>
        <taxon>Metazoa</taxon>
        <taxon>Chordata</taxon>
        <taxon>Cephalochordata</taxon>
        <taxon>Leptocardii</taxon>
        <taxon>Amphioxiformes</taxon>
        <taxon>Branchiostomatidae</taxon>
        <taxon>Branchiostoma</taxon>
    </lineage>
</organism>
<name>A0A8K0F3E0_BRALA</name>
<accession>A0A8K0F3E0</accession>
<dbReference type="Proteomes" id="UP000838412">
    <property type="component" value="Chromosome 9"/>
</dbReference>
<reference evidence="1" key="1">
    <citation type="submission" date="2022-01" db="EMBL/GenBank/DDBJ databases">
        <authorList>
            <person name="Braso-Vives M."/>
        </authorList>
    </citation>
    <scope>NUCLEOTIDE SEQUENCE</scope>
</reference>
<dbReference type="PANTHER" id="PTHR34718:SF2">
    <property type="entry name" value="PHD-TYPE DOMAIN-CONTAINING PROTEIN"/>
    <property type="match status" value="1"/>
</dbReference>
<proteinExistence type="predicted"/>
<dbReference type="EMBL" id="OV696694">
    <property type="protein sequence ID" value="CAH1273283.1"/>
    <property type="molecule type" value="Genomic_DNA"/>
</dbReference>
<evidence type="ECO:0000313" key="2">
    <source>
        <dbReference type="Proteomes" id="UP000838412"/>
    </source>
</evidence>
<dbReference type="PANTHER" id="PTHR34718">
    <property type="entry name" value="PHD-TYPE DOMAIN-CONTAINING PROTEIN"/>
    <property type="match status" value="1"/>
</dbReference>
<protein>
    <submittedName>
        <fullName evidence="1">Hypp5076 protein</fullName>
    </submittedName>
</protein>
<dbReference type="AlphaFoldDB" id="A0A8K0F3E0"/>
<evidence type="ECO:0000313" key="1">
    <source>
        <dbReference type="EMBL" id="CAH1273283.1"/>
    </source>
</evidence>
<keyword evidence="2" id="KW-1185">Reference proteome</keyword>
<gene>
    <name evidence="1" type="primary">Hypp5076</name>
    <name evidence="1" type="ORF">BLAG_LOCUS24667</name>
</gene>